<organism evidence="1 2">
    <name type="scientific">Candidatus Gallimonas intestinigallinarum</name>
    <dbReference type="NCBI Taxonomy" id="2838604"/>
    <lineage>
        <taxon>Bacteria</taxon>
        <taxon>Bacillati</taxon>
        <taxon>Bacillota</taxon>
        <taxon>Clostridia</taxon>
        <taxon>Candidatus Gallimonas</taxon>
    </lineage>
</organism>
<feature type="non-terminal residue" evidence="1">
    <location>
        <position position="1"/>
    </location>
</feature>
<reference evidence="1" key="2">
    <citation type="submission" date="2021-04" db="EMBL/GenBank/DDBJ databases">
        <authorList>
            <person name="Gilroy R."/>
        </authorList>
    </citation>
    <scope>NUCLEOTIDE SEQUENCE</scope>
    <source>
        <strain evidence="1">CHK33-5263</strain>
    </source>
</reference>
<protein>
    <submittedName>
        <fullName evidence="1">InlB B-repeat-containing protein</fullName>
    </submittedName>
</protein>
<comment type="caution">
    <text evidence="1">The sequence shown here is derived from an EMBL/GenBank/DDBJ whole genome shotgun (WGS) entry which is preliminary data.</text>
</comment>
<proteinExistence type="predicted"/>
<accession>A0A9D2DXF0</accession>
<sequence length="1499" mass="160760">KASVAEVMDLLGGLFTVKTPETNVDTYELLTALFSLDLSEVITLTNDGITLDATQLLALLGVDLSIGDVELTRTDDGVAVSALGADIALAPTQAFTVTAGDYADYVDVGPWIEAIMQLVQAKAWMLEISYTSPDEDIRLAGTLAFDLASESVACGMNIDVKGVRKGLSFAYDPDGDIFCNFDGIRIRATASELTAFLSELLGDMPQTDESIDVQELLTKLLSLDLSTLLTVTEDGIRADATQLLSLFGIDLALGDVQLSLFSRGVRIEARGLTLSLSPGVPFEVDGGSYRNYVDVTPLFDEIMTVLTKQEIALSGSLDVVYGDLALDVAVENGVLSWKNGIALCADLTVTVGETKLSVSVDANENRVRIVFGTLAVELSYSELEDLKATFADVYARIAEIVNRSAANGSFLPAQAEELGSQLGAGAAVTDLLASLDLQSLLQQLSLGGASDREGSIATITLSGAVLDLCMAQRGVALYVNDFALGGVSLGGMLQVCASEGETVQVQREYLTVRDLCELIDFVGAAVGTLASPDLSIAFTDGVTVNTADESTKFTIDGKLVYHSGLSGAGFPIVVDTQGKVITVDPDAYLYFNLLLDEKDEAGTDLNFEFWMLDSNGDRELEFFVSLSKFLPDSNTASNPLRFAVSASDVMTLLSGGLSLVGGEGGVLDKFLVGMGVPEKAVAALFTVLDEYLVDKWLTPDEAGQFAAVGDMLMNTLGIREKLETMLGGVSDTVSGALEDVDLGSMAVDPAAYLKSFGLSYGDNGEVQFTLRLNSDLVFGGEGMQPLTITMSKTDREGESYLTAIALSNIYGNSNAERTSIPFAFDYAALTLVNDGNVATVTQSGEQIANITFANYQNYTFAGVDDLLKSLALSATHKTQDGYALNDSFYISGTATVSVIGILNITAQIPGITVSLDENGNISANIKLEIPAVFGVTNGDTTFEMTIFDGMAYMRRTQTTRLGLGWTDCNIVNYRVMPLSSFFADILNQLKYILNLTDLIASQIKPGSTPPETVIEDYGVVLYNYLKSYSYTAKADGTGGNWVLTMNGNYLTDSVLSDIGITLGSEQYNGTDNVLRTLDVTTKLVSIIDLTANLAFRNPMNTWEEGYSDLTDDIAAQFENVDFASYDWSAQAENYYIVPEQKTIRYTLEGEVLGEQTVWYDGSSMLSQLSYPDLSGYAREGYALAWSDSIAEDGTISAAYTPKRYDVTFVSPEKLGDDWTLQADGSYTLAMQMDYDAKVEIRWGESSHTFTVGTQNNVFDLGAVVGDSQVAWNGTELDLLANGATILIPLTPDTVIYTSNGVAFTLGEATNVTTAEATFDMTYTLETPAADGYTFLGWYMVGENGLTEVTSLSYTGGGNETTVSALWMSNLQANVTGKSKVKNGGSWYNSKYDHSATVEISGGKIAGALTDTDSSVSVSTMYVFKLARVFMFDNQERTASVSEYRYLSSASATINASGRDEMTVEVQVTYTFSYRTADGTVAQRTVTTPTLTVVAEFQGL</sequence>
<gene>
    <name evidence="1" type="ORF">H9812_05225</name>
</gene>
<evidence type="ECO:0000313" key="2">
    <source>
        <dbReference type="Proteomes" id="UP000824044"/>
    </source>
</evidence>
<dbReference type="EMBL" id="DXBS01000101">
    <property type="protein sequence ID" value="HIZ24850.1"/>
    <property type="molecule type" value="Genomic_DNA"/>
</dbReference>
<name>A0A9D2DXF0_9FIRM</name>
<dbReference type="Proteomes" id="UP000824044">
    <property type="component" value="Unassembled WGS sequence"/>
</dbReference>
<evidence type="ECO:0000313" key="1">
    <source>
        <dbReference type="EMBL" id="HIZ24850.1"/>
    </source>
</evidence>
<reference evidence="1" key="1">
    <citation type="journal article" date="2021" name="PeerJ">
        <title>Extensive microbial diversity within the chicken gut microbiome revealed by metagenomics and culture.</title>
        <authorList>
            <person name="Gilroy R."/>
            <person name="Ravi A."/>
            <person name="Getino M."/>
            <person name="Pursley I."/>
            <person name="Horton D.L."/>
            <person name="Alikhan N.F."/>
            <person name="Baker D."/>
            <person name="Gharbi K."/>
            <person name="Hall N."/>
            <person name="Watson M."/>
            <person name="Adriaenssens E.M."/>
            <person name="Foster-Nyarko E."/>
            <person name="Jarju S."/>
            <person name="Secka A."/>
            <person name="Antonio M."/>
            <person name="Oren A."/>
            <person name="Chaudhuri R.R."/>
            <person name="La Ragione R."/>
            <person name="Hildebrand F."/>
            <person name="Pallen M.J."/>
        </authorList>
    </citation>
    <scope>NUCLEOTIDE SEQUENCE</scope>
    <source>
        <strain evidence="1">CHK33-5263</strain>
    </source>
</reference>